<name>A0ABD3MUD2_9STRA</name>
<evidence type="ECO:0000256" key="1">
    <source>
        <dbReference type="SAM" id="SignalP"/>
    </source>
</evidence>
<dbReference type="SUPFAM" id="SSF55729">
    <property type="entry name" value="Acyl-CoA N-acyltransferases (Nat)"/>
    <property type="match status" value="1"/>
</dbReference>
<organism evidence="3 4">
    <name type="scientific">Stephanodiscus triporus</name>
    <dbReference type="NCBI Taxonomy" id="2934178"/>
    <lineage>
        <taxon>Eukaryota</taxon>
        <taxon>Sar</taxon>
        <taxon>Stramenopiles</taxon>
        <taxon>Ochrophyta</taxon>
        <taxon>Bacillariophyta</taxon>
        <taxon>Coscinodiscophyceae</taxon>
        <taxon>Thalassiosirophycidae</taxon>
        <taxon>Stephanodiscales</taxon>
        <taxon>Stephanodiscaceae</taxon>
        <taxon>Stephanodiscus</taxon>
    </lineage>
</organism>
<gene>
    <name evidence="3" type="ORF">ACHAW5_004821</name>
</gene>
<feature type="chain" id="PRO_5044784512" description="N-acetyltransferase domain-containing protein" evidence="1">
    <location>
        <begin position="32"/>
        <end position="270"/>
    </location>
</feature>
<sequence length="270" mass="30753">MSSSPTKGSCMIHNILYASLLLNAFVREIRALLISPPSSTRDYRQLASLIVNTFDAPVADLDARASSNSRVQRQYFQSKIDALRWNVIEKSLTEEYTFKQYIDTVRRLRGKKYCILVAKECYQDEDTNQQLRGRDDVVGIVEMGMSLCPSYYEDRSGENGAIATELELRPQPTVGVLCVKSTHRKKGIGQALVERCERLAADVWNDDSIFVDVDPNNKNALSFFVKCGYYSTPVDGLGSLQMRNATVSERRKEESRPHYLLRKRLIKTMF</sequence>
<dbReference type="EMBL" id="JALLAZ020001703">
    <property type="protein sequence ID" value="KAL3767428.1"/>
    <property type="molecule type" value="Genomic_DNA"/>
</dbReference>
<dbReference type="AlphaFoldDB" id="A0ABD3MUD2"/>
<dbReference type="Proteomes" id="UP001530315">
    <property type="component" value="Unassembled WGS sequence"/>
</dbReference>
<feature type="signal peptide" evidence="1">
    <location>
        <begin position="1"/>
        <end position="31"/>
    </location>
</feature>
<dbReference type="InterPro" id="IPR016181">
    <property type="entry name" value="Acyl_CoA_acyltransferase"/>
</dbReference>
<evidence type="ECO:0000259" key="2">
    <source>
        <dbReference type="PROSITE" id="PS51186"/>
    </source>
</evidence>
<evidence type="ECO:0000313" key="3">
    <source>
        <dbReference type="EMBL" id="KAL3767428.1"/>
    </source>
</evidence>
<proteinExistence type="predicted"/>
<comment type="caution">
    <text evidence="3">The sequence shown here is derived from an EMBL/GenBank/DDBJ whole genome shotgun (WGS) entry which is preliminary data.</text>
</comment>
<dbReference type="Pfam" id="PF00583">
    <property type="entry name" value="Acetyltransf_1"/>
    <property type="match status" value="1"/>
</dbReference>
<keyword evidence="1" id="KW-0732">Signal</keyword>
<dbReference type="InterPro" id="IPR000182">
    <property type="entry name" value="GNAT_dom"/>
</dbReference>
<protein>
    <recommendedName>
        <fullName evidence="2">N-acetyltransferase domain-containing protein</fullName>
    </recommendedName>
</protein>
<dbReference type="PROSITE" id="PS51186">
    <property type="entry name" value="GNAT"/>
    <property type="match status" value="1"/>
</dbReference>
<keyword evidence="4" id="KW-1185">Reference proteome</keyword>
<dbReference type="CDD" id="cd04301">
    <property type="entry name" value="NAT_SF"/>
    <property type="match status" value="1"/>
</dbReference>
<evidence type="ECO:0000313" key="4">
    <source>
        <dbReference type="Proteomes" id="UP001530315"/>
    </source>
</evidence>
<feature type="domain" description="N-acetyltransferase" evidence="2">
    <location>
        <begin position="117"/>
        <end position="266"/>
    </location>
</feature>
<accession>A0ABD3MUD2</accession>
<dbReference type="Gene3D" id="3.40.630.30">
    <property type="match status" value="1"/>
</dbReference>
<reference evidence="3 4" key="1">
    <citation type="submission" date="2024-10" db="EMBL/GenBank/DDBJ databases">
        <title>Updated reference genomes for cyclostephanoid diatoms.</title>
        <authorList>
            <person name="Roberts W.R."/>
            <person name="Alverson A.J."/>
        </authorList>
    </citation>
    <scope>NUCLEOTIDE SEQUENCE [LARGE SCALE GENOMIC DNA]</scope>
    <source>
        <strain evidence="3 4">AJA276-08</strain>
    </source>
</reference>